<dbReference type="KEGG" id="sla:SERLADRAFT_471641"/>
<dbReference type="PANTHER" id="PTHR35870">
    <property type="entry name" value="PROTEIN, PUTATIVE (AFU_ORTHOLOGUE AFUA_5G03330)-RELATED"/>
    <property type="match status" value="1"/>
</dbReference>
<protein>
    <submittedName>
        <fullName evidence="2">Uncharacterized protein</fullName>
    </submittedName>
</protein>
<proteinExistence type="predicted"/>
<dbReference type="InterPro" id="IPR025337">
    <property type="entry name" value="Questin_oxidase-like"/>
</dbReference>
<name>F8P1I3_SERL9</name>
<dbReference type="GO" id="GO:0016491">
    <property type="term" value="F:oxidoreductase activity"/>
    <property type="evidence" value="ECO:0007669"/>
    <property type="project" value="UniProtKB-KW"/>
</dbReference>
<keyword evidence="1" id="KW-0560">Oxidoreductase</keyword>
<accession>F8P1I3</accession>
<sequence>MSSYPELLDRLFPVPSLPPSVLSPRRLANEGPNATAALLKTLKDNHERCHVFFNHKSFHNHAAHHLLAIWALGASGPLIDAAYYQTHLDHQRDAFKSPIVITHDNFNDFLGDENNYNAYLTFFHEVVVEKGIAGTIEGYIFSEKYNVDPAREAKGLKQAEMLNRFLEILVHPIIHTGYGAEFGLLGMIAEGLAQTAVHPAGATVLVTQLLYRSKDTPATPRPKTHAFTILSRMLKDPRFSNKILDKVEYAQMLETHGDAIVEYGSQWVVDIKGPKDLEYYLEQLAWVSTLVYGVGSWKETEDYAADFFTMHMVTSALFLPSLCAYITPEHQSQLLRAHFLATITWWLVRGRPGFPITRFLSSPTAPAQPALVGPQPTPASEAIPSPSSVYALTPNPWLPLIQTTIVHPNEHLCKLQRALAHFAELYGSRTKGYFVGTELPEAEELDGSLFIRVALLTANRLGWVREGVDNSGVWNYQEFEKERK</sequence>
<evidence type="ECO:0000313" key="3">
    <source>
        <dbReference type="Proteomes" id="UP000008064"/>
    </source>
</evidence>
<organism evidence="3">
    <name type="scientific">Serpula lacrymans var. lacrymans (strain S7.9)</name>
    <name type="common">Dry rot fungus</name>
    <dbReference type="NCBI Taxonomy" id="578457"/>
    <lineage>
        <taxon>Eukaryota</taxon>
        <taxon>Fungi</taxon>
        <taxon>Dikarya</taxon>
        <taxon>Basidiomycota</taxon>
        <taxon>Agaricomycotina</taxon>
        <taxon>Agaricomycetes</taxon>
        <taxon>Agaricomycetidae</taxon>
        <taxon>Boletales</taxon>
        <taxon>Coniophorineae</taxon>
        <taxon>Serpulaceae</taxon>
        <taxon>Serpula</taxon>
    </lineage>
</organism>
<dbReference type="PANTHER" id="PTHR35870:SF1">
    <property type="entry name" value="PROTEIN, PUTATIVE (AFU_ORTHOLOGUE AFUA_5G03330)-RELATED"/>
    <property type="match status" value="1"/>
</dbReference>
<dbReference type="RefSeq" id="XP_007320252.1">
    <property type="nucleotide sequence ID" value="XM_007320190.1"/>
</dbReference>
<evidence type="ECO:0000313" key="2">
    <source>
        <dbReference type="EMBL" id="EGO23012.1"/>
    </source>
</evidence>
<evidence type="ECO:0000256" key="1">
    <source>
        <dbReference type="ARBA" id="ARBA00023002"/>
    </source>
</evidence>
<dbReference type="Proteomes" id="UP000008064">
    <property type="component" value="Unassembled WGS sequence"/>
</dbReference>
<dbReference type="HOGENOM" id="CLU_019145_1_0_1"/>
<dbReference type="GeneID" id="18819990"/>
<dbReference type="Pfam" id="PF14027">
    <property type="entry name" value="Questin_oxidase"/>
    <property type="match status" value="1"/>
</dbReference>
<gene>
    <name evidence="2" type="ORF">SERLADRAFT_471641</name>
</gene>
<dbReference type="AlphaFoldDB" id="F8P1I3"/>
<reference evidence="3" key="1">
    <citation type="journal article" date="2011" name="Science">
        <title>The plant cell wall-decomposing machinery underlies the functional diversity of forest fungi.</title>
        <authorList>
            <person name="Eastwood D.C."/>
            <person name="Floudas D."/>
            <person name="Binder M."/>
            <person name="Majcherczyk A."/>
            <person name="Schneider P."/>
            <person name="Aerts A."/>
            <person name="Asiegbu F.O."/>
            <person name="Baker S.E."/>
            <person name="Barry K."/>
            <person name="Bendiksby M."/>
            <person name="Blumentritt M."/>
            <person name="Coutinho P.M."/>
            <person name="Cullen D."/>
            <person name="de Vries R.P."/>
            <person name="Gathman A."/>
            <person name="Goodell B."/>
            <person name="Henrissat B."/>
            <person name="Ihrmark K."/>
            <person name="Kauserud H."/>
            <person name="Kohler A."/>
            <person name="LaButti K."/>
            <person name="Lapidus A."/>
            <person name="Lavin J.L."/>
            <person name="Lee Y.-H."/>
            <person name="Lindquist E."/>
            <person name="Lilly W."/>
            <person name="Lucas S."/>
            <person name="Morin E."/>
            <person name="Murat C."/>
            <person name="Oguiza J.A."/>
            <person name="Park J."/>
            <person name="Pisabarro A.G."/>
            <person name="Riley R."/>
            <person name="Rosling A."/>
            <person name="Salamov A."/>
            <person name="Schmidt O."/>
            <person name="Schmutz J."/>
            <person name="Skrede I."/>
            <person name="Stenlid J."/>
            <person name="Wiebenga A."/>
            <person name="Xie X."/>
            <person name="Kuees U."/>
            <person name="Hibbett D.S."/>
            <person name="Hoffmeister D."/>
            <person name="Hoegberg N."/>
            <person name="Martin F."/>
            <person name="Grigoriev I.V."/>
            <person name="Watkinson S.C."/>
        </authorList>
    </citation>
    <scope>NUCLEOTIDE SEQUENCE [LARGE SCALE GENOMIC DNA]</scope>
    <source>
        <strain evidence="3">S7.9</strain>
    </source>
</reference>
<dbReference type="OrthoDB" id="10004862at2759"/>
<dbReference type="EMBL" id="GL945436">
    <property type="protein sequence ID" value="EGO23012.1"/>
    <property type="molecule type" value="Genomic_DNA"/>
</dbReference>